<reference evidence="2 3" key="1">
    <citation type="submission" date="2020-01" db="EMBL/GenBank/DDBJ databases">
        <title>Genetics and antimicrobial susceptibilities of Nocardia species isolated from the soil; a comparison with species isolated from humans.</title>
        <authorList>
            <person name="Carrasco G."/>
            <person name="Monzon S."/>
            <person name="Sansegundo M."/>
            <person name="Garcia E."/>
            <person name="Garrido N."/>
            <person name="Medina M.J."/>
            <person name="Villalon P."/>
            <person name="Ramirez-Arocha A.C."/>
            <person name="Jimenez P."/>
            <person name="Cuesta I."/>
            <person name="Valdezate S."/>
        </authorList>
    </citation>
    <scope>NUCLEOTIDE SEQUENCE [LARGE SCALE GENOMIC DNA]</scope>
    <source>
        <strain evidence="2 3">CNM20110626</strain>
    </source>
</reference>
<dbReference type="InterPro" id="IPR012296">
    <property type="entry name" value="Nuclease_put_TT1808"/>
</dbReference>
<dbReference type="InterPro" id="IPR011335">
    <property type="entry name" value="Restrct_endonuc-II-like"/>
</dbReference>
<sequence>MTTPEPFPQWLRPPPGGFVAEDLDLLPSLPPHTELIDGSLVFAARQTEFHTLAVTLVETGLRRCAPDCVRIRRAMTVTLGRNQRPEPDVLVIGEEADGGRDLTTYQAADVILVVEVVSAESRTRDRERKPQLYAKAGIPHFWRVENIDGRPVVYVYELDPAPGAYAPSGIFHDRLKISVPFEIDIDLSEIDRL</sequence>
<evidence type="ECO:0000259" key="1">
    <source>
        <dbReference type="Pfam" id="PF05685"/>
    </source>
</evidence>
<dbReference type="InterPro" id="IPR008538">
    <property type="entry name" value="Uma2"/>
</dbReference>
<dbReference type="PANTHER" id="PTHR35400:SF3">
    <property type="entry name" value="SLL1072 PROTEIN"/>
    <property type="match status" value="1"/>
</dbReference>
<dbReference type="Proteomes" id="UP000471166">
    <property type="component" value="Unassembled WGS sequence"/>
</dbReference>
<dbReference type="CDD" id="cd06260">
    <property type="entry name" value="DUF820-like"/>
    <property type="match status" value="1"/>
</dbReference>
<evidence type="ECO:0000313" key="2">
    <source>
        <dbReference type="EMBL" id="NEW35649.1"/>
    </source>
</evidence>
<dbReference type="Gene3D" id="3.90.1570.10">
    <property type="entry name" value="tt1808, chain A"/>
    <property type="match status" value="1"/>
</dbReference>
<dbReference type="SUPFAM" id="SSF52980">
    <property type="entry name" value="Restriction endonuclease-like"/>
    <property type="match status" value="1"/>
</dbReference>
<proteinExistence type="predicted"/>
<protein>
    <submittedName>
        <fullName evidence="2">Uma2 family endonuclease</fullName>
    </submittedName>
</protein>
<evidence type="ECO:0000313" key="3">
    <source>
        <dbReference type="Proteomes" id="UP000471166"/>
    </source>
</evidence>
<keyword evidence="2" id="KW-0540">Nuclease</keyword>
<dbReference type="Pfam" id="PF05685">
    <property type="entry name" value="Uma2"/>
    <property type="match status" value="1"/>
</dbReference>
<dbReference type="GO" id="GO:0004519">
    <property type="term" value="F:endonuclease activity"/>
    <property type="evidence" value="ECO:0007669"/>
    <property type="project" value="UniProtKB-KW"/>
</dbReference>
<dbReference type="EMBL" id="JAAGVB010000049">
    <property type="protein sequence ID" value="NEW35649.1"/>
    <property type="molecule type" value="Genomic_DNA"/>
</dbReference>
<comment type="caution">
    <text evidence="2">The sequence shown here is derived from an EMBL/GenBank/DDBJ whole genome shotgun (WGS) entry which is preliminary data.</text>
</comment>
<gene>
    <name evidence="2" type="ORF">GV791_24215</name>
</gene>
<dbReference type="PANTHER" id="PTHR35400">
    <property type="entry name" value="SLR1083 PROTEIN"/>
    <property type="match status" value="1"/>
</dbReference>
<accession>A0A6P1CSX4</accession>
<dbReference type="AlphaFoldDB" id="A0A6P1CSX4"/>
<organism evidence="2 3">
    <name type="scientific">Nocardia cyriacigeorgica</name>
    <dbReference type="NCBI Taxonomy" id="135487"/>
    <lineage>
        <taxon>Bacteria</taxon>
        <taxon>Bacillati</taxon>
        <taxon>Actinomycetota</taxon>
        <taxon>Actinomycetes</taxon>
        <taxon>Mycobacteriales</taxon>
        <taxon>Nocardiaceae</taxon>
        <taxon>Nocardia</taxon>
    </lineage>
</organism>
<keyword evidence="2" id="KW-0378">Hydrolase</keyword>
<keyword evidence="2" id="KW-0255">Endonuclease</keyword>
<dbReference type="RefSeq" id="WP_163846934.1">
    <property type="nucleotide sequence ID" value="NZ_AP026975.1"/>
</dbReference>
<feature type="domain" description="Putative restriction endonuclease" evidence="1">
    <location>
        <begin position="22"/>
        <end position="180"/>
    </location>
</feature>
<name>A0A6P1CSX4_9NOCA</name>